<feature type="transmembrane region" description="Helical" evidence="10">
    <location>
        <begin position="84"/>
        <end position="104"/>
    </location>
</feature>
<dbReference type="Gene3D" id="1.10.287.70">
    <property type="match status" value="2"/>
</dbReference>
<keyword evidence="5 8" id="KW-0406">Ion transport</keyword>
<dbReference type="PANTHER" id="PTHR11003:SF301">
    <property type="entry name" value="POTASSIUM CHANNEL PROTEIN"/>
    <property type="match status" value="1"/>
</dbReference>
<evidence type="ECO:0000313" key="13">
    <source>
        <dbReference type="Proteomes" id="UP000272025"/>
    </source>
</evidence>
<keyword evidence="2 8" id="KW-0813">Transport</keyword>
<feature type="transmembrane region" description="Helical" evidence="10">
    <location>
        <begin position="254"/>
        <end position="273"/>
    </location>
</feature>
<feature type="compositionally biased region" description="Acidic residues" evidence="9">
    <location>
        <begin position="521"/>
        <end position="536"/>
    </location>
</feature>
<feature type="domain" description="Potassium channel" evidence="11">
    <location>
        <begin position="401"/>
        <end position="472"/>
    </location>
</feature>
<gene>
    <name evidence="12" type="ORF">SODALDRAFT_325831</name>
</gene>
<evidence type="ECO:0000256" key="8">
    <source>
        <dbReference type="RuleBase" id="RU003857"/>
    </source>
</evidence>
<dbReference type="OrthoDB" id="297496at2759"/>
<dbReference type="GO" id="GO:0022841">
    <property type="term" value="F:potassium ion leak channel activity"/>
    <property type="evidence" value="ECO:0007669"/>
    <property type="project" value="TreeGrafter"/>
</dbReference>
<reference evidence="12 13" key="1">
    <citation type="journal article" date="2018" name="Mol. Ecol.">
        <title>The obligate alkalophilic soda-lake fungus Sodiomyces alkalinus has shifted to a protein diet.</title>
        <authorList>
            <person name="Grum-Grzhimaylo A.A."/>
            <person name="Falkoski D.L."/>
            <person name="van den Heuvel J."/>
            <person name="Valero-Jimenez C.A."/>
            <person name="Min B."/>
            <person name="Choi I.G."/>
            <person name="Lipzen A."/>
            <person name="Daum C.G."/>
            <person name="Aanen D.K."/>
            <person name="Tsang A."/>
            <person name="Henrissat B."/>
            <person name="Bilanenko E.N."/>
            <person name="de Vries R.P."/>
            <person name="van Kan J.A.L."/>
            <person name="Grigoriev I.V."/>
            <person name="Debets A.J.M."/>
        </authorList>
    </citation>
    <scope>NUCLEOTIDE SEQUENCE [LARGE SCALE GENOMIC DNA]</scope>
    <source>
        <strain evidence="12 13">F11</strain>
    </source>
</reference>
<evidence type="ECO:0000256" key="6">
    <source>
        <dbReference type="ARBA" id="ARBA00023136"/>
    </source>
</evidence>
<feature type="region of interest" description="Disordered" evidence="9">
    <location>
        <begin position="716"/>
        <end position="737"/>
    </location>
</feature>
<dbReference type="Proteomes" id="UP000272025">
    <property type="component" value="Unassembled WGS sequence"/>
</dbReference>
<feature type="compositionally biased region" description="Low complexity" evidence="9">
    <location>
        <begin position="319"/>
        <end position="333"/>
    </location>
</feature>
<feature type="domain" description="Potassium channel" evidence="11">
    <location>
        <begin position="205"/>
        <end position="277"/>
    </location>
</feature>
<comment type="similarity">
    <text evidence="8">Belongs to the two pore domain potassium channel (TC 1.A.1.8) family.</text>
</comment>
<feature type="transmembrane region" description="Helical" evidence="10">
    <location>
        <begin position="40"/>
        <end position="64"/>
    </location>
</feature>
<evidence type="ECO:0000256" key="3">
    <source>
        <dbReference type="ARBA" id="ARBA00022692"/>
    </source>
</evidence>
<dbReference type="Pfam" id="PF07885">
    <property type="entry name" value="Ion_trans_2"/>
    <property type="match status" value="2"/>
</dbReference>
<feature type="transmembrane region" description="Helical" evidence="10">
    <location>
        <begin position="116"/>
        <end position="137"/>
    </location>
</feature>
<dbReference type="InterPro" id="IPR003280">
    <property type="entry name" value="2pore_dom_K_chnl"/>
</dbReference>
<dbReference type="GO" id="GO:0015271">
    <property type="term" value="F:outward rectifier potassium channel activity"/>
    <property type="evidence" value="ECO:0007669"/>
    <property type="project" value="TreeGrafter"/>
</dbReference>
<dbReference type="EMBL" id="ML119059">
    <property type="protein sequence ID" value="ROT36504.1"/>
    <property type="molecule type" value="Genomic_DNA"/>
</dbReference>
<feature type="transmembrane region" description="Helical" evidence="10">
    <location>
        <begin position="157"/>
        <end position="183"/>
    </location>
</feature>
<name>A0A3N2PPY0_SODAK</name>
<keyword evidence="13" id="KW-1185">Reference proteome</keyword>
<keyword evidence="3 8" id="KW-0812">Transmembrane</keyword>
<dbReference type="STRING" id="1314773.A0A3N2PPY0"/>
<evidence type="ECO:0000256" key="5">
    <source>
        <dbReference type="ARBA" id="ARBA00023065"/>
    </source>
</evidence>
<feature type="transmembrane region" description="Helical" evidence="10">
    <location>
        <begin position="204"/>
        <end position="226"/>
    </location>
</feature>
<dbReference type="AlphaFoldDB" id="A0A3N2PPY0"/>
<dbReference type="GeneID" id="39578504"/>
<evidence type="ECO:0000256" key="7">
    <source>
        <dbReference type="ARBA" id="ARBA00023303"/>
    </source>
</evidence>
<dbReference type="PRINTS" id="PR01333">
    <property type="entry name" value="2POREKCHANEL"/>
</dbReference>
<accession>A0A3N2PPY0</accession>
<dbReference type="SUPFAM" id="SSF81324">
    <property type="entry name" value="Voltage-gated potassium channels"/>
    <property type="match status" value="2"/>
</dbReference>
<evidence type="ECO:0000256" key="10">
    <source>
        <dbReference type="SAM" id="Phobius"/>
    </source>
</evidence>
<evidence type="ECO:0000256" key="1">
    <source>
        <dbReference type="ARBA" id="ARBA00004141"/>
    </source>
</evidence>
<keyword evidence="7 8" id="KW-0407">Ion channel</keyword>
<organism evidence="12 13">
    <name type="scientific">Sodiomyces alkalinus (strain CBS 110278 / VKM F-3762 / F11)</name>
    <name type="common">Alkaliphilic filamentous fungus</name>
    <dbReference type="NCBI Taxonomy" id="1314773"/>
    <lineage>
        <taxon>Eukaryota</taxon>
        <taxon>Fungi</taxon>
        <taxon>Dikarya</taxon>
        <taxon>Ascomycota</taxon>
        <taxon>Pezizomycotina</taxon>
        <taxon>Sordariomycetes</taxon>
        <taxon>Hypocreomycetidae</taxon>
        <taxon>Glomerellales</taxon>
        <taxon>Plectosphaerellaceae</taxon>
        <taxon>Sodiomyces</taxon>
    </lineage>
</organism>
<evidence type="ECO:0000313" key="12">
    <source>
        <dbReference type="EMBL" id="ROT36504.1"/>
    </source>
</evidence>
<evidence type="ECO:0000256" key="4">
    <source>
        <dbReference type="ARBA" id="ARBA00022989"/>
    </source>
</evidence>
<dbReference type="RefSeq" id="XP_028464310.1">
    <property type="nucleotide sequence ID" value="XM_028610026.1"/>
</dbReference>
<feature type="compositionally biased region" description="Low complexity" evidence="9">
    <location>
        <begin position="575"/>
        <end position="597"/>
    </location>
</feature>
<feature type="transmembrane region" description="Helical" evidence="10">
    <location>
        <begin position="391"/>
        <end position="409"/>
    </location>
</feature>
<evidence type="ECO:0000256" key="2">
    <source>
        <dbReference type="ARBA" id="ARBA00022448"/>
    </source>
</evidence>
<keyword evidence="4 10" id="KW-1133">Transmembrane helix</keyword>
<evidence type="ECO:0000259" key="11">
    <source>
        <dbReference type="Pfam" id="PF07885"/>
    </source>
</evidence>
<dbReference type="InterPro" id="IPR013099">
    <property type="entry name" value="K_chnl_dom"/>
</dbReference>
<proteinExistence type="inferred from homology"/>
<sequence length="779" mass="87069">MEVTQVDDKDVKGIEKTHQKRFENDIAHLYPSRWWFASSAFPMIAGTLGPVASAFSICALARPWRQHIPPGTSITDAPFVDDPIWLTVINAVQLVVAVISNLFLLMNMARRIRFSIAQPVTIVGWYISSILLLSLNATASGPLAMVPPEHYVLSQAYYYGIFAAVLYFVVASLMVVTIWGALAKHYSSDFQLTSSQRTLMLQTIMYLNYLLLGALVFSVLEGWTYLDAVYWANTTLFTIGYGDLFSVTGAGRALLIPFTLCGIINLGLLIASIRSLMLDRSLRSLDARMTEKYRLSRIRHMIKSGKDAILQPILSRHGPNNTETDPTVPTVPTHHPHHHQPNGPPNDDGTKGNDSLDPSPSPLPKTEYERRKHEFLLMRRIQRRASHRRRWLAMFVSFTAWLLLWLLGAKIFQETEKHYQGWSYFDGFYFAFVTLTTVGYGDLTPVSPAGRAFSVFWSLLALPTTTVMISNAEDTVVLAIKTATIDLGNITILPGEHRVRYELKRILSKLSGGALFPRPAEEDEEECVDGENEKEDDNEKKVTADSRRTDLESLAPGSSTADPMPPSSSDAHHQATSALAAGISSSSAATPSPSRRPSFSKRDPTAPLPSSPADYHYLLIAEIAAVLRDTRRKTPKRYTFAEWAWYLKLLGEDEAKPHTHRKATAHPHDIRGGGLASLRLLDWFRPSRHGDQTAVHQRGDGGQGSQNQSQVLIQNRHGEGTSPPDDRAGRSVNEADKWSWVGHQSPLLGSEEESQWILDKLTEKLRLELEKERHPRDQP</sequence>
<feature type="region of interest" description="Disordered" evidence="9">
    <location>
        <begin position="314"/>
        <end position="366"/>
    </location>
</feature>
<feature type="region of interest" description="Disordered" evidence="9">
    <location>
        <begin position="515"/>
        <end position="612"/>
    </location>
</feature>
<keyword evidence="6 10" id="KW-0472">Membrane</keyword>
<dbReference type="GO" id="GO:0030322">
    <property type="term" value="P:stabilization of membrane potential"/>
    <property type="evidence" value="ECO:0007669"/>
    <property type="project" value="TreeGrafter"/>
</dbReference>
<dbReference type="GO" id="GO:0005886">
    <property type="term" value="C:plasma membrane"/>
    <property type="evidence" value="ECO:0007669"/>
    <property type="project" value="TreeGrafter"/>
</dbReference>
<comment type="subcellular location">
    <subcellularLocation>
        <location evidence="1">Membrane</location>
        <topology evidence="1">Multi-pass membrane protein</topology>
    </subcellularLocation>
</comment>
<feature type="compositionally biased region" description="Basic and acidic residues" evidence="9">
    <location>
        <begin position="537"/>
        <end position="551"/>
    </location>
</feature>
<dbReference type="PANTHER" id="PTHR11003">
    <property type="entry name" value="POTASSIUM CHANNEL, SUBFAMILY K"/>
    <property type="match status" value="1"/>
</dbReference>
<evidence type="ECO:0000256" key="9">
    <source>
        <dbReference type="SAM" id="MobiDB-lite"/>
    </source>
</evidence>
<protein>
    <submittedName>
        <fullName evidence="12">Voltage-gated potassium channel</fullName>
    </submittedName>
</protein>